<organism evidence="1 2">
    <name type="scientific">Medicago truncatula</name>
    <name type="common">Barrel medic</name>
    <name type="synonym">Medicago tribuloides</name>
    <dbReference type="NCBI Taxonomy" id="3880"/>
    <lineage>
        <taxon>Eukaryota</taxon>
        <taxon>Viridiplantae</taxon>
        <taxon>Streptophyta</taxon>
        <taxon>Embryophyta</taxon>
        <taxon>Tracheophyta</taxon>
        <taxon>Spermatophyta</taxon>
        <taxon>Magnoliopsida</taxon>
        <taxon>eudicotyledons</taxon>
        <taxon>Gunneridae</taxon>
        <taxon>Pentapetalae</taxon>
        <taxon>rosids</taxon>
        <taxon>fabids</taxon>
        <taxon>Fabales</taxon>
        <taxon>Fabaceae</taxon>
        <taxon>Papilionoideae</taxon>
        <taxon>50 kb inversion clade</taxon>
        <taxon>NPAAA clade</taxon>
        <taxon>Hologalegina</taxon>
        <taxon>IRL clade</taxon>
        <taxon>Trifolieae</taxon>
        <taxon>Medicago</taxon>
    </lineage>
</organism>
<dbReference type="EMBL" id="PSQE01000002">
    <property type="protein sequence ID" value="RHN72741.1"/>
    <property type="molecule type" value="Genomic_DNA"/>
</dbReference>
<gene>
    <name evidence="1" type="ORF">MtrunA17_Chr2g0291071</name>
</gene>
<reference evidence="2" key="1">
    <citation type="journal article" date="2018" name="Nat. Plants">
        <title>Whole-genome landscape of Medicago truncatula symbiotic genes.</title>
        <authorList>
            <person name="Pecrix Y."/>
            <person name="Staton S.E."/>
            <person name="Sallet E."/>
            <person name="Lelandais-Briere C."/>
            <person name="Moreau S."/>
            <person name="Carrere S."/>
            <person name="Blein T."/>
            <person name="Jardinaud M.F."/>
            <person name="Latrasse D."/>
            <person name="Zouine M."/>
            <person name="Zahm M."/>
            <person name="Kreplak J."/>
            <person name="Mayjonade B."/>
            <person name="Satge C."/>
            <person name="Perez M."/>
            <person name="Cauet S."/>
            <person name="Marande W."/>
            <person name="Chantry-Darmon C."/>
            <person name="Lopez-Roques C."/>
            <person name="Bouchez O."/>
            <person name="Berard A."/>
            <person name="Debelle F."/>
            <person name="Munos S."/>
            <person name="Bendahmane A."/>
            <person name="Berges H."/>
            <person name="Niebel A."/>
            <person name="Buitink J."/>
            <person name="Frugier F."/>
            <person name="Benhamed M."/>
            <person name="Crespi M."/>
            <person name="Gouzy J."/>
            <person name="Gamas P."/>
        </authorList>
    </citation>
    <scope>NUCLEOTIDE SEQUENCE [LARGE SCALE GENOMIC DNA]</scope>
    <source>
        <strain evidence="2">cv. Jemalong A17</strain>
    </source>
</reference>
<dbReference type="AlphaFoldDB" id="A0A396J820"/>
<evidence type="ECO:0000313" key="2">
    <source>
        <dbReference type="Proteomes" id="UP000265566"/>
    </source>
</evidence>
<evidence type="ECO:0000313" key="1">
    <source>
        <dbReference type="EMBL" id="RHN72741.1"/>
    </source>
</evidence>
<accession>A0A396J820</accession>
<sequence>MDIVFGKETSIELLVIHDDDYGNLQSVCDQPVFGIIKDLALLPCNENFRSDDQQVCYSPCLV</sequence>
<protein>
    <submittedName>
        <fullName evidence="1">Uncharacterized protein</fullName>
    </submittedName>
</protein>
<name>A0A396J820_MEDTR</name>
<comment type="caution">
    <text evidence="1">The sequence shown here is derived from an EMBL/GenBank/DDBJ whole genome shotgun (WGS) entry which is preliminary data.</text>
</comment>
<dbReference type="Proteomes" id="UP000265566">
    <property type="component" value="Chromosome 2"/>
</dbReference>
<proteinExistence type="predicted"/>
<dbReference type="Gramene" id="rna8494">
    <property type="protein sequence ID" value="RHN72741.1"/>
    <property type="gene ID" value="gene8494"/>
</dbReference>